<reference evidence="17 18" key="1">
    <citation type="submission" date="2023-10" db="EMBL/GenBank/DDBJ databases">
        <title>Chromosome-scale genome assembly provides insights into flower coloration mechanisms of Canna indica.</title>
        <authorList>
            <person name="Li C."/>
        </authorList>
    </citation>
    <scope>NUCLEOTIDE SEQUENCE [LARGE SCALE GENOMIC DNA]</scope>
    <source>
        <tissue evidence="17">Flower</tissue>
    </source>
</reference>
<evidence type="ECO:0000259" key="16">
    <source>
        <dbReference type="PROSITE" id="PS50011"/>
    </source>
</evidence>
<evidence type="ECO:0000256" key="14">
    <source>
        <dbReference type="PROSITE-ProRule" id="PRU10141"/>
    </source>
</evidence>
<feature type="compositionally biased region" description="Polar residues" evidence="15">
    <location>
        <begin position="302"/>
        <end position="323"/>
    </location>
</feature>
<evidence type="ECO:0000256" key="2">
    <source>
        <dbReference type="ARBA" id="ARBA00006529"/>
    </source>
</evidence>
<dbReference type="SMART" id="SM00220">
    <property type="entry name" value="S_TKc"/>
    <property type="match status" value="1"/>
</dbReference>
<protein>
    <recommendedName>
        <fullName evidence="3">mitogen-activated protein kinase kinase kinase</fullName>
        <ecNumber evidence="3">2.7.11.25</ecNumber>
    </recommendedName>
</protein>
<dbReference type="GO" id="GO:0004709">
    <property type="term" value="F:MAP kinase kinase kinase activity"/>
    <property type="evidence" value="ECO:0007669"/>
    <property type="project" value="UniProtKB-EC"/>
</dbReference>
<evidence type="ECO:0000256" key="4">
    <source>
        <dbReference type="ARBA" id="ARBA00022679"/>
    </source>
</evidence>
<dbReference type="PANTHER" id="PTHR48016:SF8">
    <property type="entry name" value="MITOGEN-ACTIVATED PROTEIN KINASE KINASE KINASE 3"/>
    <property type="match status" value="1"/>
</dbReference>
<dbReference type="CDD" id="cd06632">
    <property type="entry name" value="STKc_MEKK1_plant"/>
    <property type="match status" value="1"/>
</dbReference>
<keyword evidence="9" id="KW-0813">Transport</keyword>
<evidence type="ECO:0000256" key="13">
    <source>
        <dbReference type="ARBA" id="ARBA00048329"/>
    </source>
</evidence>
<sequence>MDYAQNGGTIEYNNVNIGNNKWLAPFRLTFLATSNSTDKTTIGLNAPTTLCANFQTPPRTYPFSSGFVQHGSSSNSRHLFSNSQKIYTRKRMENFVLCSSFSSCNGIETSTAAQEDLALKMPVWWKGRSKSKPKSTDSRWAAPLPPVELEEGLTPKDGSGRRNDSLDATLVFRRNREPYPISAAGGMDTAFCHPLPLPKSVSSPLPSSTAHEQARSASASAPASVSASSISSSASSDEISELGFCRYPDTISMTKGRNVASVSQLQQYMTEDGQFFPGIGMLDNPKYLENCGSIRRELQTYGQDASSNSRTASPHGQTSTEILSSRRTEVSSDASRGHPLPTSPLHSGAFGLCSITPNPRQDSLKNPPHPLPLPPSSPSSCSSLRSPKSQWKKGKLIGRGTFGHVYLGFHSESGQMCAIKEVKDISDDANSKECLRQLSQEIALLSHLSHPNIVQYYGSELVEDTLSVYLEYVSGGSIHKLLQEYGPFSEHLIRNYTAQILSGLSYLHERNTVHRDIKGANILVDPNGEIKLADFGMAKHISSYSSIRSFKGSPYWMAPEIIMNTSGYNLSVDIWSLGCAVLEMATSKPPWSQYEGVAAIFKIGNSKDSPEIPDHISSEGKDFIRVCLQRDPMARPSAAQLMDHPFVRDQVIVKAAKFDAIRDTLPTFSRRSTTPMTAEQLCSNSFLHDREYGIRRTCGFPAELRSLAYKSSRNLASLRLNMSLPVSPCSSPLRQFTKSNRSCLPSPPHPAYSAGAVNYSPVNNVKIVANGRDARNGPRQALRPLPRPRPARLRREARPLYRRPDAARRRGRHRHRLHGCRRQIPQEVPRPRLGDCKSIRLTYFIMIFGFVNFILCELPNFNSISAVSFAAAIMSCYSTIGLVASAERGRRPDVDYGFKASTRSNEDLLQLPERARRSGLRVRRLQRGPGNPGYHSFFAGQALQEANVEGGNRCLHRRRHMLLPGCHNWLLGLRQQRRRQHTHHSREAQVADCSRQYVRRHPRHRKLPGLCDACVRYDGVAASEEILPSTVLDTSRYYKECLRCIYNVRGDGPMAIPFFGVSLDHNNEVRRYFHPTIASTILDMEIHAGRDIDMAL</sequence>
<feature type="region of interest" description="Disordered" evidence="15">
    <location>
        <begin position="774"/>
        <end position="816"/>
    </location>
</feature>
<proteinExistence type="inferred from homology"/>
<feature type="compositionally biased region" description="Basic and acidic residues" evidence="15">
    <location>
        <begin position="793"/>
        <end position="808"/>
    </location>
</feature>
<comment type="similarity">
    <text evidence="2">Belongs to the protein kinase superfamily. STE Ser/Thr protein kinase family. MAP kinase kinase kinase subfamily.</text>
</comment>
<evidence type="ECO:0000256" key="3">
    <source>
        <dbReference type="ARBA" id="ARBA00012406"/>
    </source>
</evidence>
<organism evidence="17 18">
    <name type="scientific">Canna indica</name>
    <name type="common">Indian-shot</name>
    <dbReference type="NCBI Taxonomy" id="4628"/>
    <lineage>
        <taxon>Eukaryota</taxon>
        <taxon>Viridiplantae</taxon>
        <taxon>Streptophyta</taxon>
        <taxon>Embryophyta</taxon>
        <taxon>Tracheophyta</taxon>
        <taxon>Spermatophyta</taxon>
        <taxon>Magnoliopsida</taxon>
        <taxon>Liliopsida</taxon>
        <taxon>Zingiberales</taxon>
        <taxon>Cannaceae</taxon>
        <taxon>Canna</taxon>
    </lineage>
</organism>
<dbReference type="GO" id="GO:0005524">
    <property type="term" value="F:ATP binding"/>
    <property type="evidence" value="ECO:0007669"/>
    <property type="project" value="UniProtKB-UniRule"/>
</dbReference>
<evidence type="ECO:0000256" key="8">
    <source>
        <dbReference type="ARBA" id="ARBA00022840"/>
    </source>
</evidence>
<evidence type="ECO:0000256" key="7">
    <source>
        <dbReference type="ARBA" id="ARBA00022777"/>
    </source>
</evidence>
<evidence type="ECO:0000256" key="15">
    <source>
        <dbReference type="SAM" id="MobiDB-lite"/>
    </source>
</evidence>
<dbReference type="PROSITE" id="PS50011">
    <property type="entry name" value="PROTEIN_KINASE_DOM"/>
    <property type="match status" value="1"/>
</dbReference>
<dbReference type="EMBL" id="CP136892">
    <property type="protein sequence ID" value="WOL01554.1"/>
    <property type="molecule type" value="Genomic_DNA"/>
</dbReference>
<feature type="compositionally biased region" description="Low complexity" evidence="15">
    <location>
        <begin position="378"/>
        <end position="389"/>
    </location>
</feature>
<dbReference type="PANTHER" id="PTHR48016">
    <property type="entry name" value="MAP KINASE KINASE KINASE SSK2-RELATED-RELATED"/>
    <property type="match status" value="1"/>
</dbReference>
<dbReference type="GO" id="GO:0016020">
    <property type="term" value="C:membrane"/>
    <property type="evidence" value="ECO:0007669"/>
    <property type="project" value="UniProtKB-SubCell"/>
</dbReference>
<evidence type="ECO:0000313" key="17">
    <source>
        <dbReference type="EMBL" id="WOL01554.1"/>
    </source>
</evidence>
<feature type="region of interest" description="Disordered" evidence="15">
    <location>
        <begin position="128"/>
        <end position="164"/>
    </location>
</feature>
<evidence type="ECO:0000256" key="12">
    <source>
        <dbReference type="ARBA" id="ARBA00047559"/>
    </source>
</evidence>
<feature type="compositionally biased region" description="Pro residues" evidence="15">
    <location>
        <begin position="367"/>
        <end position="377"/>
    </location>
</feature>
<keyword evidence="5" id="KW-0812">Transmembrane</keyword>
<feature type="region of interest" description="Disordered" evidence="15">
    <location>
        <begin position="201"/>
        <end position="232"/>
    </location>
</feature>
<dbReference type="Proteomes" id="UP001327560">
    <property type="component" value="Chromosome 3"/>
</dbReference>
<dbReference type="Pfam" id="PF01490">
    <property type="entry name" value="Aa_trans"/>
    <property type="match status" value="1"/>
</dbReference>
<evidence type="ECO:0000256" key="9">
    <source>
        <dbReference type="ARBA" id="ARBA00022970"/>
    </source>
</evidence>
<feature type="compositionally biased region" description="Low complexity" evidence="15">
    <location>
        <begin position="215"/>
        <end position="232"/>
    </location>
</feature>
<keyword evidence="6 14" id="KW-0547">Nucleotide-binding</keyword>
<comment type="catalytic activity">
    <reaction evidence="13">
        <text>L-seryl-[protein] + ATP = O-phospho-L-seryl-[protein] + ADP + H(+)</text>
        <dbReference type="Rhea" id="RHEA:17989"/>
        <dbReference type="Rhea" id="RHEA-COMP:9863"/>
        <dbReference type="Rhea" id="RHEA-COMP:11604"/>
        <dbReference type="ChEBI" id="CHEBI:15378"/>
        <dbReference type="ChEBI" id="CHEBI:29999"/>
        <dbReference type="ChEBI" id="CHEBI:30616"/>
        <dbReference type="ChEBI" id="CHEBI:83421"/>
        <dbReference type="ChEBI" id="CHEBI:456216"/>
        <dbReference type="EC" id="2.7.11.25"/>
    </reaction>
</comment>
<dbReference type="AlphaFoldDB" id="A0AAQ3K3T8"/>
<dbReference type="InterPro" id="IPR011009">
    <property type="entry name" value="Kinase-like_dom_sf"/>
</dbReference>
<feature type="region of interest" description="Disordered" evidence="15">
    <location>
        <begin position="302"/>
        <end position="391"/>
    </location>
</feature>
<dbReference type="GO" id="GO:0006865">
    <property type="term" value="P:amino acid transport"/>
    <property type="evidence" value="ECO:0007669"/>
    <property type="project" value="UniProtKB-KW"/>
</dbReference>
<feature type="binding site" evidence="14">
    <location>
        <position position="420"/>
    </location>
    <ligand>
        <name>ATP</name>
        <dbReference type="ChEBI" id="CHEBI:30616"/>
    </ligand>
</feature>
<evidence type="ECO:0000256" key="11">
    <source>
        <dbReference type="ARBA" id="ARBA00023136"/>
    </source>
</evidence>
<evidence type="ECO:0000256" key="10">
    <source>
        <dbReference type="ARBA" id="ARBA00022989"/>
    </source>
</evidence>
<evidence type="ECO:0000256" key="6">
    <source>
        <dbReference type="ARBA" id="ARBA00022741"/>
    </source>
</evidence>
<comment type="subcellular location">
    <subcellularLocation>
        <location evidence="1">Membrane</location>
    </subcellularLocation>
</comment>
<dbReference type="SUPFAM" id="SSF56112">
    <property type="entry name" value="Protein kinase-like (PK-like)"/>
    <property type="match status" value="1"/>
</dbReference>
<keyword evidence="9" id="KW-0029">Amino-acid transport</keyword>
<dbReference type="InterPro" id="IPR017441">
    <property type="entry name" value="Protein_kinase_ATP_BS"/>
</dbReference>
<feature type="domain" description="Protein kinase" evidence="16">
    <location>
        <begin position="391"/>
        <end position="647"/>
    </location>
</feature>
<dbReference type="EC" id="2.7.11.25" evidence="3"/>
<evidence type="ECO:0000256" key="1">
    <source>
        <dbReference type="ARBA" id="ARBA00004370"/>
    </source>
</evidence>
<keyword evidence="7 17" id="KW-0418">Kinase</keyword>
<keyword evidence="8 14" id="KW-0067">ATP-binding</keyword>
<dbReference type="FunFam" id="1.10.510.10:FF:000186">
    <property type="entry name" value="Mitogen-activated protein kinase kinase kinase"/>
    <property type="match status" value="1"/>
</dbReference>
<dbReference type="GO" id="GO:0005737">
    <property type="term" value="C:cytoplasm"/>
    <property type="evidence" value="ECO:0007669"/>
    <property type="project" value="TreeGrafter"/>
</dbReference>
<accession>A0AAQ3K3T8</accession>
<dbReference type="InterPro" id="IPR050538">
    <property type="entry name" value="MAP_kinase_kinase_kinase"/>
</dbReference>
<dbReference type="Gene3D" id="1.10.510.10">
    <property type="entry name" value="Transferase(Phosphotransferase) domain 1"/>
    <property type="match status" value="1"/>
</dbReference>
<dbReference type="Pfam" id="PF00069">
    <property type="entry name" value="Pkinase"/>
    <property type="match status" value="1"/>
</dbReference>
<dbReference type="PROSITE" id="PS00107">
    <property type="entry name" value="PROTEIN_KINASE_ATP"/>
    <property type="match status" value="1"/>
</dbReference>
<comment type="catalytic activity">
    <reaction evidence="12">
        <text>L-threonyl-[protein] + ATP = O-phospho-L-threonyl-[protein] + ADP + H(+)</text>
        <dbReference type="Rhea" id="RHEA:46608"/>
        <dbReference type="Rhea" id="RHEA-COMP:11060"/>
        <dbReference type="Rhea" id="RHEA-COMP:11605"/>
        <dbReference type="ChEBI" id="CHEBI:15378"/>
        <dbReference type="ChEBI" id="CHEBI:30013"/>
        <dbReference type="ChEBI" id="CHEBI:30616"/>
        <dbReference type="ChEBI" id="CHEBI:61977"/>
        <dbReference type="ChEBI" id="CHEBI:456216"/>
        <dbReference type="EC" id="2.7.11.25"/>
    </reaction>
</comment>
<gene>
    <name evidence="17" type="ORF">Cni_G10271</name>
</gene>
<dbReference type="InterPro" id="IPR013057">
    <property type="entry name" value="AA_transpt_TM"/>
</dbReference>
<keyword evidence="18" id="KW-1185">Reference proteome</keyword>
<evidence type="ECO:0000256" key="5">
    <source>
        <dbReference type="ARBA" id="ARBA00022692"/>
    </source>
</evidence>
<keyword evidence="11" id="KW-0472">Membrane</keyword>
<dbReference type="InterPro" id="IPR000719">
    <property type="entry name" value="Prot_kinase_dom"/>
</dbReference>
<name>A0AAQ3K3T8_9LILI</name>
<keyword evidence="10" id="KW-1133">Transmembrane helix</keyword>
<keyword evidence="4" id="KW-0808">Transferase</keyword>
<evidence type="ECO:0000313" key="18">
    <source>
        <dbReference type="Proteomes" id="UP001327560"/>
    </source>
</evidence>